<dbReference type="GeneID" id="100463064"/>
<dbReference type="InterPro" id="IPR004117">
    <property type="entry name" value="7tm6_olfct_rcpt"/>
</dbReference>
<evidence type="ECO:0000256" key="2">
    <source>
        <dbReference type="ARBA" id="ARBA00022475"/>
    </source>
</evidence>
<dbReference type="OrthoDB" id="7179992at2759"/>
<dbReference type="Pfam" id="PF02949">
    <property type="entry name" value="7tm_6"/>
    <property type="match status" value="1"/>
</dbReference>
<feature type="transmembrane region" description="Helical" evidence="10">
    <location>
        <begin position="122"/>
        <end position="142"/>
    </location>
</feature>
<dbReference type="FunCoup" id="A0A7M6UPK8">
    <property type="interactions" value="136"/>
</dbReference>
<keyword evidence="7 10" id="KW-0472">Membrane</keyword>
<evidence type="ECO:0000256" key="3">
    <source>
        <dbReference type="ARBA" id="ARBA00022606"/>
    </source>
</evidence>
<keyword evidence="2" id="KW-1003">Cell membrane</keyword>
<protein>
    <recommendedName>
        <fullName evidence="10">Odorant receptor</fullName>
    </recommendedName>
</protein>
<keyword evidence="5 10" id="KW-0552">Olfaction</keyword>
<dbReference type="KEGG" id="nvi:100463064"/>
<evidence type="ECO:0000313" key="12">
    <source>
        <dbReference type="Proteomes" id="UP000002358"/>
    </source>
</evidence>
<dbReference type="CTD" id="110674111"/>
<evidence type="ECO:0000256" key="4">
    <source>
        <dbReference type="ARBA" id="ARBA00022692"/>
    </source>
</evidence>
<dbReference type="GO" id="GO:0005886">
    <property type="term" value="C:plasma membrane"/>
    <property type="evidence" value="ECO:0007669"/>
    <property type="project" value="UniProtKB-SubCell"/>
</dbReference>
<dbReference type="AlphaFoldDB" id="A0A7M6UPK8"/>
<sequence>MRIHLNAKIAYQYLRLSATLMATWPLSDATKKYRNVFYNMLWWLYLTNHLIILYLTLNTIITHNKNHLTVFYTWLEISFMTENIIVLVSYKLQETKWKQLLYTSKMTINRTEDNIRLENSDLYPKVFATLFIFFIVIIISYVNKAETYERGLIMTTRYPFEIKSIGLKLFLNLSQFITLLHASSILITDAIVVLLLYTCTIRLKIVEQKFRACKYYRHLKLHIYEHQKTLLLIEDTNLLVSKTVLKSIASFMSYSIGGGLVLYNKNTSPLQLVQICLVICVIYLRVYVCAEIAEKMISANESIGFTIYFTKWYEESAKDINAKNIIIQRCQKLPRIYINGFMQSLNRNYVRMITYATFSYFMTIRKIINKTANCVDC</sequence>
<keyword evidence="12" id="KW-1185">Reference proteome</keyword>
<dbReference type="PANTHER" id="PTHR21137">
    <property type="entry name" value="ODORANT RECEPTOR"/>
    <property type="match status" value="1"/>
</dbReference>
<dbReference type="PANTHER" id="PTHR21137:SF35">
    <property type="entry name" value="ODORANT RECEPTOR 19A-RELATED"/>
    <property type="match status" value="1"/>
</dbReference>
<evidence type="ECO:0000256" key="1">
    <source>
        <dbReference type="ARBA" id="ARBA00004651"/>
    </source>
</evidence>
<evidence type="ECO:0000256" key="6">
    <source>
        <dbReference type="ARBA" id="ARBA00022989"/>
    </source>
</evidence>
<dbReference type="RefSeq" id="NP_001177497.1">
    <property type="nucleotide sequence ID" value="NM_001190568.1"/>
</dbReference>
<dbReference type="GO" id="GO:0007165">
    <property type="term" value="P:signal transduction"/>
    <property type="evidence" value="ECO:0007669"/>
    <property type="project" value="UniProtKB-KW"/>
</dbReference>
<evidence type="ECO:0000256" key="5">
    <source>
        <dbReference type="ARBA" id="ARBA00022725"/>
    </source>
</evidence>
<dbReference type="EnsemblMetazoa" id="NM_001190568">
    <property type="protein sequence ID" value="NP_001177497"/>
    <property type="gene ID" value="GeneID_100463064"/>
</dbReference>
<comment type="subcellular location">
    <subcellularLocation>
        <location evidence="1 10">Cell membrane</location>
        <topology evidence="1 10">Multi-pass membrane protein</topology>
    </subcellularLocation>
</comment>
<evidence type="ECO:0000256" key="9">
    <source>
        <dbReference type="ARBA" id="ARBA00023224"/>
    </source>
</evidence>
<keyword evidence="9 10" id="KW-0807">Transducer</keyword>
<dbReference type="GO" id="GO:0004984">
    <property type="term" value="F:olfactory receptor activity"/>
    <property type="evidence" value="ECO:0007669"/>
    <property type="project" value="InterPro"/>
</dbReference>
<proteinExistence type="inferred from homology"/>
<name>A0A7M6UPK8_NASVI</name>
<evidence type="ECO:0000256" key="10">
    <source>
        <dbReference type="RuleBase" id="RU351113"/>
    </source>
</evidence>
<dbReference type="InParanoid" id="A0A7M6UPK8"/>
<feature type="transmembrane region" description="Helical" evidence="10">
    <location>
        <begin position="269"/>
        <end position="288"/>
    </location>
</feature>
<keyword evidence="3 10" id="KW-0716">Sensory transduction</keyword>
<keyword evidence="6 10" id="KW-1133">Transmembrane helix</keyword>
<keyword evidence="4 10" id="KW-0812">Transmembrane</keyword>
<dbReference type="SMR" id="A0A7M6UPK8"/>
<keyword evidence="8 10" id="KW-0675">Receptor</keyword>
<organism evidence="11 12">
    <name type="scientific">Nasonia vitripennis</name>
    <name type="common">Parasitic wasp</name>
    <dbReference type="NCBI Taxonomy" id="7425"/>
    <lineage>
        <taxon>Eukaryota</taxon>
        <taxon>Metazoa</taxon>
        <taxon>Ecdysozoa</taxon>
        <taxon>Arthropoda</taxon>
        <taxon>Hexapoda</taxon>
        <taxon>Insecta</taxon>
        <taxon>Pterygota</taxon>
        <taxon>Neoptera</taxon>
        <taxon>Endopterygota</taxon>
        <taxon>Hymenoptera</taxon>
        <taxon>Apocrita</taxon>
        <taxon>Proctotrupomorpha</taxon>
        <taxon>Chalcidoidea</taxon>
        <taxon>Pteromalidae</taxon>
        <taxon>Pteromalinae</taxon>
        <taxon>Nasonia</taxon>
    </lineage>
</organism>
<feature type="transmembrane region" description="Helical" evidence="10">
    <location>
        <begin position="176"/>
        <end position="199"/>
    </location>
</feature>
<evidence type="ECO:0000256" key="8">
    <source>
        <dbReference type="ARBA" id="ARBA00023170"/>
    </source>
</evidence>
<feature type="transmembrane region" description="Helical" evidence="10">
    <location>
        <begin position="244"/>
        <end position="263"/>
    </location>
</feature>
<evidence type="ECO:0000256" key="7">
    <source>
        <dbReference type="ARBA" id="ARBA00023136"/>
    </source>
</evidence>
<comment type="caution">
    <text evidence="10">Lacks conserved residue(s) required for the propagation of feature annotation.</text>
</comment>
<feature type="transmembrane region" description="Helical" evidence="10">
    <location>
        <begin position="36"/>
        <end position="57"/>
    </location>
</feature>
<feature type="transmembrane region" description="Helical" evidence="10">
    <location>
        <begin position="69"/>
        <end position="90"/>
    </location>
</feature>
<reference evidence="11" key="1">
    <citation type="submission" date="2021-01" db="UniProtKB">
        <authorList>
            <consortium name="EnsemblMetazoa"/>
        </authorList>
    </citation>
    <scope>IDENTIFICATION</scope>
</reference>
<dbReference type="Proteomes" id="UP000002358">
    <property type="component" value="Chromosome 1"/>
</dbReference>
<evidence type="ECO:0000313" key="11">
    <source>
        <dbReference type="EnsemblMetazoa" id="NP_001177497"/>
    </source>
</evidence>
<comment type="similarity">
    <text evidence="10">Belongs to the insect chemoreceptor superfamily. Heteromeric odorant receptor channel (TC 1.A.69) family.</text>
</comment>
<dbReference type="GO" id="GO:0005549">
    <property type="term" value="F:odorant binding"/>
    <property type="evidence" value="ECO:0007669"/>
    <property type="project" value="InterPro"/>
</dbReference>
<accession>A0A7M6UPK8</accession>